<dbReference type="SUPFAM" id="SSF50486">
    <property type="entry name" value="FMT C-terminal domain-like"/>
    <property type="match status" value="1"/>
</dbReference>
<evidence type="ECO:0000256" key="3">
    <source>
        <dbReference type="ARBA" id="ARBA00012261"/>
    </source>
</evidence>
<feature type="binding site" evidence="8">
    <location>
        <begin position="109"/>
        <end position="112"/>
    </location>
    <ligand>
        <name>(6S)-5,6,7,8-tetrahydrofolate</name>
        <dbReference type="ChEBI" id="CHEBI:57453"/>
    </ligand>
</feature>
<name>A0A098B1N5_DESHA</name>
<dbReference type="NCBIfam" id="TIGR00460">
    <property type="entry name" value="fmt"/>
    <property type="match status" value="1"/>
</dbReference>
<sequence length="320" mass="34806">MRLVFMGTPDFAVPTLQALAAHGHDVAGVFTQPDRPSGRGKNLKPSPVKTAAQELGLPVYQPPKVKSPESLEILKELAPEVIIVVAYGQLLSKEILGLPPYGCINVHASLLPDWRGAAPIHWSILKGDQRTGVTTMQMDEGLDTGDMLLKTELPIGEDTTTGELHDALAQAGAQLLIATLEQLHKGKLPRTPQKGPVRYASLLTREHEKIDWARSAQDIHNQIRGLNPWPGSYILFREETVKVWKSSISAQARGDGAEPGLPALKDFKPGEIIAWDQQGLLVQTGEGLIRIVEVQPAGKKPMPARDFFLGRRGQAGESFG</sequence>
<dbReference type="CDD" id="cd08704">
    <property type="entry name" value="Met_tRNA_FMT_C"/>
    <property type="match status" value="1"/>
</dbReference>
<dbReference type="CDD" id="cd08646">
    <property type="entry name" value="FMT_core_Met-tRNA-FMT_N"/>
    <property type="match status" value="1"/>
</dbReference>
<feature type="domain" description="Formyl transferase C-terminal" evidence="10">
    <location>
        <begin position="203"/>
        <end position="311"/>
    </location>
</feature>
<dbReference type="EMBL" id="LK996017">
    <property type="protein sequence ID" value="CDX02794.1"/>
    <property type="molecule type" value="Genomic_DNA"/>
</dbReference>
<dbReference type="FunFam" id="3.40.50.12230:FF:000001">
    <property type="entry name" value="Methionyl-tRNA formyltransferase"/>
    <property type="match status" value="1"/>
</dbReference>
<feature type="domain" description="Formyl transferase N-terminal" evidence="9">
    <location>
        <begin position="1"/>
        <end position="179"/>
    </location>
</feature>
<comment type="catalytic activity">
    <reaction evidence="7 8">
        <text>L-methionyl-tRNA(fMet) + (6R)-10-formyltetrahydrofolate = N-formyl-L-methionyl-tRNA(fMet) + (6S)-5,6,7,8-tetrahydrofolate + H(+)</text>
        <dbReference type="Rhea" id="RHEA:24380"/>
        <dbReference type="Rhea" id="RHEA-COMP:9952"/>
        <dbReference type="Rhea" id="RHEA-COMP:9953"/>
        <dbReference type="ChEBI" id="CHEBI:15378"/>
        <dbReference type="ChEBI" id="CHEBI:57453"/>
        <dbReference type="ChEBI" id="CHEBI:78530"/>
        <dbReference type="ChEBI" id="CHEBI:78844"/>
        <dbReference type="ChEBI" id="CHEBI:195366"/>
        <dbReference type="EC" id="2.1.2.9"/>
    </reaction>
</comment>
<dbReference type="SUPFAM" id="SSF53328">
    <property type="entry name" value="Formyltransferase"/>
    <property type="match status" value="1"/>
</dbReference>
<dbReference type="HAMAP" id="MF_00182">
    <property type="entry name" value="Formyl_trans"/>
    <property type="match status" value="1"/>
</dbReference>
<evidence type="ECO:0000259" key="10">
    <source>
        <dbReference type="Pfam" id="PF02911"/>
    </source>
</evidence>
<dbReference type="Pfam" id="PF00551">
    <property type="entry name" value="Formyl_trans_N"/>
    <property type="match status" value="1"/>
</dbReference>
<dbReference type="GO" id="GO:0004479">
    <property type="term" value="F:methionyl-tRNA formyltransferase activity"/>
    <property type="evidence" value="ECO:0007669"/>
    <property type="project" value="UniProtKB-UniRule"/>
</dbReference>
<protein>
    <recommendedName>
        <fullName evidence="4 8">Methionyl-tRNA formyltransferase</fullName>
        <ecNumber evidence="3 8">2.1.2.9</ecNumber>
    </recommendedName>
</protein>
<dbReference type="InterPro" id="IPR041711">
    <property type="entry name" value="Met-tRNA-FMT_N"/>
</dbReference>
<dbReference type="Gene3D" id="3.40.50.170">
    <property type="entry name" value="Formyl transferase, N-terminal domain"/>
    <property type="match status" value="1"/>
</dbReference>
<dbReference type="Pfam" id="PF02911">
    <property type="entry name" value="Formyl_trans_C"/>
    <property type="match status" value="1"/>
</dbReference>
<comment type="similarity">
    <text evidence="2 8">Belongs to the Fmt family.</text>
</comment>
<reference evidence="11" key="1">
    <citation type="submission" date="2014-07" db="EMBL/GenBank/DDBJ databases">
        <authorList>
            <person name="Hornung V.Bastian."/>
        </authorList>
    </citation>
    <scope>NUCLEOTIDE SEQUENCE</scope>
    <source>
        <strain evidence="11">PCE-S</strain>
    </source>
</reference>
<evidence type="ECO:0000256" key="8">
    <source>
        <dbReference type="HAMAP-Rule" id="MF_00182"/>
    </source>
</evidence>
<evidence type="ECO:0000256" key="5">
    <source>
        <dbReference type="ARBA" id="ARBA00022679"/>
    </source>
</evidence>
<gene>
    <name evidence="8" type="primary">fmt</name>
    <name evidence="11" type="ORF">DPCES_2907</name>
</gene>
<dbReference type="InterPro" id="IPR001555">
    <property type="entry name" value="GART_AS"/>
</dbReference>
<dbReference type="PANTHER" id="PTHR11138:SF5">
    <property type="entry name" value="METHIONYL-TRNA FORMYLTRANSFERASE, MITOCHONDRIAL"/>
    <property type="match status" value="1"/>
</dbReference>
<dbReference type="InterPro" id="IPR011034">
    <property type="entry name" value="Formyl_transferase-like_C_sf"/>
</dbReference>
<dbReference type="RefSeq" id="WP_005811814.1">
    <property type="nucleotide sequence ID" value="NZ_CABKQQ010000034.1"/>
</dbReference>
<evidence type="ECO:0000256" key="2">
    <source>
        <dbReference type="ARBA" id="ARBA00010699"/>
    </source>
</evidence>
<dbReference type="AlphaFoldDB" id="A0A098B1N5"/>
<dbReference type="InterPro" id="IPR037022">
    <property type="entry name" value="Formyl_trans_C_sf"/>
</dbReference>
<dbReference type="Gene3D" id="3.10.25.10">
    <property type="entry name" value="Formyl transferase, C-terminal domain"/>
    <property type="match status" value="1"/>
</dbReference>
<organism evidence="11">
    <name type="scientific">Desulfitobacterium hafniense</name>
    <name type="common">Desulfitobacterium frappieri</name>
    <dbReference type="NCBI Taxonomy" id="49338"/>
    <lineage>
        <taxon>Bacteria</taxon>
        <taxon>Bacillati</taxon>
        <taxon>Bacillota</taxon>
        <taxon>Clostridia</taxon>
        <taxon>Eubacteriales</taxon>
        <taxon>Desulfitobacteriaceae</taxon>
        <taxon>Desulfitobacterium</taxon>
    </lineage>
</organism>
<evidence type="ECO:0000256" key="7">
    <source>
        <dbReference type="ARBA" id="ARBA00048558"/>
    </source>
</evidence>
<accession>A0A098B1N5</accession>
<proteinExistence type="inferred from homology"/>
<dbReference type="InterPro" id="IPR005793">
    <property type="entry name" value="Formyl_trans_C"/>
</dbReference>
<evidence type="ECO:0000256" key="1">
    <source>
        <dbReference type="ARBA" id="ARBA00002606"/>
    </source>
</evidence>
<dbReference type="InterPro" id="IPR044135">
    <property type="entry name" value="Met-tRNA-FMT_C"/>
</dbReference>
<keyword evidence="5 8" id="KW-0808">Transferase</keyword>
<dbReference type="EC" id="2.1.2.9" evidence="3 8"/>
<dbReference type="PROSITE" id="PS00373">
    <property type="entry name" value="GART"/>
    <property type="match status" value="1"/>
</dbReference>
<dbReference type="PANTHER" id="PTHR11138">
    <property type="entry name" value="METHIONYL-TRNA FORMYLTRANSFERASE"/>
    <property type="match status" value="1"/>
</dbReference>
<dbReference type="InterPro" id="IPR036477">
    <property type="entry name" value="Formyl_transf_N_sf"/>
</dbReference>
<evidence type="ECO:0000256" key="4">
    <source>
        <dbReference type="ARBA" id="ARBA00016014"/>
    </source>
</evidence>
<dbReference type="PATRIC" id="fig|49338.4.peg.3124"/>
<evidence type="ECO:0000256" key="6">
    <source>
        <dbReference type="ARBA" id="ARBA00022917"/>
    </source>
</evidence>
<dbReference type="InterPro" id="IPR005794">
    <property type="entry name" value="Fmt"/>
</dbReference>
<evidence type="ECO:0000259" key="9">
    <source>
        <dbReference type="Pfam" id="PF00551"/>
    </source>
</evidence>
<comment type="function">
    <text evidence="1 8">Attaches a formyl group to the free amino group of methionyl-tRNA(fMet). The formyl group appears to play a dual role in the initiator identity of N-formylmethionyl-tRNA by promoting its recognition by IF2 and preventing the misappropriation of this tRNA by the elongation apparatus.</text>
</comment>
<evidence type="ECO:0000313" key="11">
    <source>
        <dbReference type="EMBL" id="CDX02794.1"/>
    </source>
</evidence>
<keyword evidence="6 8" id="KW-0648">Protein biosynthesis</keyword>
<dbReference type="GO" id="GO:0005829">
    <property type="term" value="C:cytosol"/>
    <property type="evidence" value="ECO:0007669"/>
    <property type="project" value="TreeGrafter"/>
</dbReference>
<dbReference type="InterPro" id="IPR002376">
    <property type="entry name" value="Formyl_transf_N"/>
</dbReference>